<evidence type="ECO:0000256" key="2">
    <source>
        <dbReference type="ARBA" id="ARBA00022771"/>
    </source>
</evidence>
<dbReference type="GO" id="GO:0008270">
    <property type="term" value="F:zinc ion binding"/>
    <property type="evidence" value="ECO:0007669"/>
    <property type="project" value="UniProtKB-KW"/>
</dbReference>
<reference evidence="5" key="1">
    <citation type="submission" date="2018-10" db="EMBL/GenBank/DDBJ databases">
        <title>Hidden diversity of soil giant viruses.</title>
        <authorList>
            <person name="Schulz F."/>
            <person name="Alteio L."/>
            <person name="Goudeau D."/>
            <person name="Ryan E.M."/>
            <person name="Malmstrom R.R."/>
            <person name="Blanchard J."/>
            <person name="Woyke T."/>
        </authorList>
    </citation>
    <scope>NUCLEOTIDE SEQUENCE</scope>
    <source>
        <strain evidence="5">EDV1</strain>
    </source>
</reference>
<sequence length="219" mass="25227">MQADPQISSCPGCNKVDVTDDHIKKCNIVECSNDNQCEFKGNWYALQTHLHHCQYRTTKCYGCCNYISNIELSKHLNSCVKFQCRQSYMCSFRGNELEYMEHYKICQYAHEQCKFCRHHIIRSELVSHANYCETEPLDCKFCIMSFPRNELNDHLKICEEPSSQKFDKLLDIFGSTIVEALINKSKGDTFATENSSQLEKATTTGHILSGLHKVITGKK</sequence>
<feature type="domain" description="TRAF-type" evidence="4">
    <location>
        <begin position="102"/>
        <end position="151"/>
    </location>
</feature>
<evidence type="ECO:0000313" key="5">
    <source>
        <dbReference type="EMBL" id="AYV77891.1"/>
    </source>
</evidence>
<evidence type="ECO:0000259" key="4">
    <source>
        <dbReference type="PROSITE" id="PS50145"/>
    </source>
</evidence>
<protein>
    <recommendedName>
        <fullName evidence="4">TRAF-type domain-containing protein</fullName>
    </recommendedName>
</protein>
<evidence type="ECO:0000256" key="1">
    <source>
        <dbReference type="ARBA" id="ARBA00022723"/>
    </source>
</evidence>
<dbReference type="Gene3D" id="3.30.40.10">
    <property type="entry name" value="Zinc/RING finger domain, C3HC4 (zinc finger)"/>
    <property type="match status" value="1"/>
</dbReference>
<gene>
    <name evidence="5" type="ORF">Edafosvirus2_70</name>
</gene>
<keyword evidence="2" id="KW-0863">Zinc-finger</keyword>
<organism evidence="5">
    <name type="scientific">Edafosvirus sp</name>
    <dbReference type="NCBI Taxonomy" id="2487765"/>
    <lineage>
        <taxon>Viruses</taxon>
        <taxon>Varidnaviria</taxon>
        <taxon>Bamfordvirae</taxon>
        <taxon>Nucleocytoviricota</taxon>
        <taxon>Megaviricetes</taxon>
        <taxon>Imitervirales</taxon>
        <taxon>Mimiviridae</taxon>
        <taxon>Klosneuvirinae</taxon>
    </lineage>
</organism>
<name>A0A3G4ZV73_9VIRU</name>
<evidence type="ECO:0000256" key="3">
    <source>
        <dbReference type="ARBA" id="ARBA00022833"/>
    </source>
</evidence>
<keyword evidence="3" id="KW-0862">Zinc</keyword>
<dbReference type="InterPro" id="IPR001293">
    <property type="entry name" value="Znf_TRAF"/>
</dbReference>
<dbReference type="InterPro" id="IPR013083">
    <property type="entry name" value="Znf_RING/FYVE/PHD"/>
</dbReference>
<accession>A0A3G4ZV73</accession>
<dbReference type="EMBL" id="MK072067">
    <property type="protein sequence ID" value="AYV77891.1"/>
    <property type="molecule type" value="Genomic_DNA"/>
</dbReference>
<proteinExistence type="predicted"/>
<keyword evidence="1" id="KW-0479">Metal-binding</keyword>
<dbReference type="PROSITE" id="PS50145">
    <property type="entry name" value="ZF_TRAF"/>
    <property type="match status" value="1"/>
</dbReference>